<dbReference type="InterPro" id="IPR043253">
    <property type="entry name" value="NmS"/>
</dbReference>
<evidence type="ECO:0000256" key="5">
    <source>
        <dbReference type="ARBA" id="ARBA00022729"/>
    </source>
</evidence>
<comment type="caution">
    <text evidence="8">The sequence shown here is derived from an EMBL/GenBank/DDBJ whole genome shotgun (WGS) entry which is preliminary data.</text>
</comment>
<dbReference type="EMBL" id="DYDO01000001">
    <property type="protein sequence ID" value="DBA33249.1"/>
    <property type="molecule type" value="Genomic_DNA"/>
</dbReference>
<evidence type="ECO:0000256" key="6">
    <source>
        <dbReference type="ARBA" id="ARBA00022815"/>
    </source>
</evidence>
<comment type="similarity">
    <text evidence="2">Belongs to the NmU family.</text>
</comment>
<dbReference type="PROSITE" id="PS00967">
    <property type="entry name" value="NMU"/>
    <property type="match status" value="1"/>
</dbReference>
<evidence type="ECO:0000256" key="1">
    <source>
        <dbReference type="ARBA" id="ARBA00004613"/>
    </source>
</evidence>
<evidence type="ECO:0000313" key="8">
    <source>
        <dbReference type="EMBL" id="DBA33249.1"/>
    </source>
</evidence>
<evidence type="ECO:0000256" key="2">
    <source>
        <dbReference type="ARBA" id="ARBA00009957"/>
    </source>
</evidence>
<evidence type="ECO:0000313" key="9">
    <source>
        <dbReference type="Proteomes" id="UP001181693"/>
    </source>
</evidence>
<feature type="region of interest" description="Disordered" evidence="7">
    <location>
        <begin position="1"/>
        <end position="22"/>
    </location>
</feature>
<dbReference type="AlphaFoldDB" id="A0AAV3B2T9"/>
<evidence type="ECO:0000256" key="3">
    <source>
        <dbReference type="ARBA" id="ARBA00013514"/>
    </source>
</evidence>
<protein>
    <recommendedName>
        <fullName evidence="3">Neuromedin-S</fullName>
    </recommendedName>
</protein>
<evidence type="ECO:0000256" key="4">
    <source>
        <dbReference type="ARBA" id="ARBA00022525"/>
    </source>
</evidence>
<dbReference type="Proteomes" id="UP001181693">
    <property type="component" value="Unassembled WGS sequence"/>
</dbReference>
<reference evidence="8" key="1">
    <citation type="thesis" date="2020" institute="ProQuest LLC" country="789 East Eisenhower Parkway, Ann Arbor, MI, USA">
        <title>Comparative Genomics and Chromosome Evolution.</title>
        <authorList>
            <person name="Mudd A.B."/>
        </authorList>
    </citation>
    <scope>NUCLEOTIDE SEQUENCE</scope>
    <source>
        <strain evidence="8">1538</strain>
        <tissue evidence="8">Blood</tissue>
    </source>
</reference>
<evidence type="ECO:0000256" key="7">
    <source>
        <dbReference type="SAM" id="MobiDB-lite"/>
    </source>
</evidence>
<keyword evidence="6" id="KW-0027">Amidation</keyword>
<name>A0AAV3B2T9_PYXAD</name>
<accession>A0AAV3B2T9</accession>
<organism evidence="8 9">
    <name type="scientific">Pyxicephalus adspersus</name>
    <name type="common">African bullfrog</name>
    <dbReference type="NCBI Taxonomy" id="30357"/>
    <lineage>
        <taxon>Eukaryota</taxon>
        <taxon>Metazoa</taxon>
        <taxon>Chordata</taxon>
        <taxon>Craniata</taxon>
        <taxon>Vertebrata</taxon>
        <taxon>Euteleostomi</taxon>
        <taxon>Amphibia</taxon>
        <taxon>Batrachia</taxon>
        <taxon>Anura</taxon>
        <taxon>Neobatrachia</taxon>
        <taxon>Ranoidea</taxon>
        <taxon>Pyxicephalidae</taxon>
        <taxon>Pyxicephalinae</taxon>
        <taxon>Pyxicephalus</taxon>
    </lineage>
</organism>
<keyword evidence="5" id="KW-0732">Signal</keyword>
<keyword evidence="9" id="KW-1185">Reference proteome</keyword>
<sequence>MSQTSPSTFPGKMLKSWSHKKSRSLTDRKREFINVKSRKYHPPLPLLFAICCLSAIHLSSGFPQSAAQYMSDMDIPDSERLAFCFSQWTALLDQPQISNFIMDLCSSIYNRMKVNQGNNQEVYKRFLFHYSRAQDPTLKTGESHITTEEFTKKDSSGTVGRPFFLFRPRNGRKVSVDEH</sequence>
<dbReference type="PANTHER" id="PTHR32414:SF2">
    <property type="entry name" value="NEUROMEDIN-S"/>
    <property type="match status" value="1"/>
</dbReference>
<dbReference type="InterPro" id="IPR018070">
    <property type="entry name" value="Neuromedin-U_amidation-site"/>
</dbReference>
<comment type="subcellular location">
    <subcellularLocation>
        <location evidence="1">Secreted</location>
    </subcellularLocation>
</comment>
<proteinExistence type="inferred from homology"/>
<keyword evidence="4" id="KW-0964">Secreted</keyword>
<dbReference type="PANTHER" id="PTHR32414">
    <property type="entry name" value="NEUROMEDIN-S"/>
    <property type="match status" value="1"/>
</dbReference>
<dbReference type="GO" id="GO:0005576">
    <property type="term" value="C:extracellular region"/>
    <property type="evidence" value="ECO:0007669"/>
    <property type="project" value="UniProtKB-SubCell"/>
</dbReference>
<gene>
    <name evidence="8" type="ORF">GDO54_000962</name>
</gene>